<sequence>MNAYIYSAWFLDTAAHEADQDREWVACIGIAASSPDEAQRWGDILAQERSHRVLGDQFIRSSVELESDSDASDISDLPRIGAGDRASDALIGW</sequence>
<protein>
    <submittedName>
        <fullName evidence="1">Uncharacterized protein</fullName>
    </submittedName>
</protein>
<dbReference type="EMBL" id="NSLI01000005">
    <property type="protein sequence ID" value="PAX06527.1"/>
    <property type="molecule type" value="Genomic_DNA"/>
</dbReference>
<organism evidence="1 2">
    <name type="scientific">Sphingomonas lenta</name>
    <dbReference type="NCBI Taxonomy" id="1141887"/>
    <lineage>
        <taxon>Bacteria</taxon>
        <taxon>Pseudomonadati</taxon>
        <taxon>Pseudomonadota</taxon>
        <taxon>Alphaproteobacteria</taxon>
        <taxon>Sphingomonadales</taxon>
        <taxon>Sphingomonadaceae</taxon>
        <taxon>Sphingomonas</taxon>
    </lineage>
</organism>
<comment type="caution">
    <text evidence="1">The sequence shown here is derived from an EMBL/GenBank/DDBJ whole genome shotgun (WGS) entry which is preliminary data.</text>
</comment>
<dbReference type="Proteomes" id="UP000218151">
    <property type="component" value="Unassembled WGS sequence"/>
</dbReference>
<evidence type="ECO:0000313" key="1">
    <source>
        <dbReference type="EMBL" id="PAX06527.1"/>
    </source>
</evidence>
<reference evidence="2" key="1">
    <citation type="submission" date="2017-09" db="EMBL/GenBank/DDBJ databases">
        <authorList>
            <person name="Feng G."/>
            <person name="Zhu H."/>
        </authorList>
    </citation>
    <scope>NUCLEOTIDE SEQUENCE [LARGE SCALE GENOMIC DNA]</scope>
    <source>
        <strain evidence="2">1PNM-20</strain>
    </source>
</reference>
<proteinExistence type="predicted"/>
<evidence type="ECO:0000313" key="2">
    <source>
        <dbReference type="Proteomes" id="UP000218151"/>
    </source>
</evidence>
<gene>
    <name evidence="1" type="ORF">CKY28_15340</name>
</gene>
<dbReference type="AlphaFoldDB" id="A0A2A2SB97"/>
<accession>A0A2A2SB97</accession>
<keyword evidence="2" id="KW-1185">Reference proteome</keyword>
<dbReference type="RefSeq" id="WP_095999272.1">
    <property type="nucleotide sequence ID" value="NZ_NSLI01000005.1"/>
</dbReference>
<name>A0A2A2SB97_9SPHN</name>